<dbReference type="PANTHER" id="PTHR34070">
    <property type="entry name" value="ARMADILLO-TYPE FOLD"/>
    <property type="match status" value="1"/>
</dbReference>
<name>A0A2M9D639_9MICO</name>
<reference evidence="1 2" key="1">
    <citation type="submission" date="2017-11" db="EMBL/GenBank/DDBJ databases">
        <title>Genomic Encyclopedia of Archaeal and Bacterial Type Strains, Phase II (KMG-II): From Individual Species to Whole Genera.</title>
        <authorList>
            <person name="Goeker M."/>
        </authorList>
    </citation>
    <scope>NUCLEOTIDE SEQUENCE [LARGE SCALE GENOMIC DNA]</scope>
    <source>
        <strain evidence="1 2">DSM 16400</strain>
    </source>
</reference>
<dbReference type="SUPFAM" id="SSF48371">
    <property type="entry name" value="ARM repeat"/>
    <property type="match status" value="1"/>
</dbReference>
<dbReference type="InterPro" id="IPR014825">
    <property type="entry name" value="DNA_alkylation"/>
</dbReference>
<gene>
    <name evidence="1" type="ORF">CLV85_0348</name>
</gene>
<dbReference type="CDD" id="cd06561">
    <property type="entry name" value="AlkD_like"/>
    <property type="match status" value="1"/>
</dbReference>
<evidence type="ECO:0000313" key="2">
    <source>
        <dbReference type="Proteomes" id="UP000231742"/>
    </source>
</evidence>
<sequence length="260" mass="29527">MGRLGVSSSDTQQHLAEVFGVLATLARETGISPERGELVRADRRSEFDYFGLRTPDRRRRVAAGFSFTGQDSASVLAAWDEIWNLAENGDVMFTALDFYRRRISSRSWTPHDSAEFWGTAVGWIERIDNWAHADDLARLYSFALADQPELVFPTLEEWSRSDNEWQRRIAMVSLIHYSGKNAVFLPIEPTLRLLANCAGDRRETVSNALGWVLRELLAVHPDAVLAFLETHATSMPRPAIRRATERLPQPERDRMRASLA</sequence>
<dbReference type="AlphaFoldDB" id="A0A2M9D639"/>
<dbReference type="PANTHER" id="PTHR34070:SF1">
    <property type="entry name" value="DNA ALKYLATION REPAIR PROTEIN"/>
    <property type="match status" value="1"/>
</dbReference>
<comment type="caution">
    <text evidence="1">The sequence shown here is derived from an EMBL/GenBank/DDBJ whole genome shotgun (WGS) entry which is preliminary data.</text>
</comment>
<organism evidence="1 2">
    <name type="scientific">Salinibacterium amurskyense</name>
    <dbReference type="NCBI Taxonomy" id="205941"/>
    <lineage>
        <taxon>Bacteria</taxon>
        <taxon>Bacillati</taxon>
        <taxon>Actinomycetota</taxon>
        <taxon>Actinomycetes</taxon>
        <taxon>Micrococcales</taxon>
        <taxon>Microbacteriaceae</taxon>
        <taxon>Salinibacterium</taxon>
    </lineage>
</organism>
<accession>A0A2M9D639</accession>
<dbReference type="Pfam" id="PF08713">
    <property type="entry name" value="DNA_alkylation"/>
    <property type="match status" value="1"/>
</dbReference>
<dbReference type="InterPro" id="IPR016024">
    <property type="entry name" value="ARM-type_fold"/>
</dbReference>
<proteinExistence type="predicted"/>
<dbReference type="EMBL" id="PGFH01000001">
    <property type="protein sequence ID" value="PJJ81177.1"/>
    <property type="molecule type" value="Genomic_DNA"/>
</dbReference>
<keyword evidence="2" id="KW-1185">Reference proteome</keyword>
<protein>
    <submittedName>
        <fullName evidence="1">DNA alkylation repair enzyme</fullName>
    </submittedName>
</protein>
<dbReference type="Gene3D" id="1.25.10.90">
    <property type="match status" value="1"/>
</dbReference>
<dbReference type="Proteomes" id="UP000231742">
    <property type="component" value="Unassembled WGS sequence"/>
</dbReference>
<evidence type="ECO:0000313" key="1">
    <source>
        <dbReference type="EMBL" id="PJJ81177.1"/>
    </source>
</evidence>